<dbReference type="Proteomes" id="UP001141806">
    <property type="component" value="Unassembled WGS sequence"/>
</dbReference>
<dbReference type="Pfam" id="PF00931">
    <property type="entry name" value="NB-ARC"/>
    <property type="match status" value="1"/>
</dbReference>
<feature type="domain" description="NB-ARC" evidence="3">
    <location>
        <begin position="87"/>
        <end position="263"/>
    </location>
</feature>
<dbReference type="Gene3D" id="3.80.10.10">
    <property type="entry name" value="Ribonuclease Inhibitor"/>
    <property type="match status" value="2"/>
</dbReference>
<proteinExistence type="predicted"/>
<keyword evidence="1" id="KW-0433">Leucine-rich repeat</keyword>
<dbReference type="InterPro" id="IPR058192">
    <property type="entry name" value="WHD_ROQ1-like"/>
</dbReference>
<dbReference type="GO" id="GO:0006952">
    <property type="term" value="P:defense response"/>
    <property type="evidence" value="ECO:0007669"/>
    <property type="project" value="InterPro"/>
</dbReference>
<dbReference type="PANTHER" id="PTHR11017">
    <property type="entry name" value="LEUCINE-RICH REPEAT-CONTAINING PROTEIN"/>
    <property type="match status" value="1"/>
</dbReference>
<dbReference type="InterPro" id="IPR001611">
    <property type="entry name" value="Leu-rich_rpt"/>
</dbReference>
<evidence type="ECO:0000256" key="2">
    <source>
        <dbReference type="SAM" id="MobiDB-lite"/>
    </source>
</evidence>
<dbReference type="Pfam" id="PF23282">
    <property type="entry name" value="WHD_ROQ1"/>
    <property type="match status" value="1"/>
</dbReference>
<dbReference type="GO" id="GO:0043531">
    <property type="term" value="F:ADP binding"/>
    <property type="evidence" value="ECO:0007669"/>
    <property type="project" value="InterPro"/>
</dbReference>
<dbReference type="EMBL" id="JAMYWD010002268">
    <property type="protein sequence ID" value="KAJ4937448.1"/>
    <property type="molecule type" value="Genomic_DNA"/>
</dbReference>
<evidence type="ECO:0000313" key="5">
    <source>
        <dbReference type="EMBL" id="KAJ4937448.1"/>
    </source>
</evidence>
<dbReference type="InterPro" id="IPR002182">
    <property type="entry name" value="NB-ARC"/>
</dbReference>
<sequence>MQKAKWNHWEQFIDMMEKMDLWKRVVVMTVDEELWSNALQQVTDVEGFKIDSKTMDEADRITEFVKQVPKPVDKTVPFHIIHPVGLDSHVEDIREKLKLPSEEILFLGIVGMGGTGKTIIAKAVYNEIFRSFKGCCSFLRMMEDKPNSLEEEENLITLQNKLVLHVTKKPGKIEDVSNGTQTIKSHLKNKKVLIVLDNVDGITQLQYLVGARHWFGEGSRIIITTRKENLLTGWVKEEEIYRVQKMNRRDSVQLLCLHVFNENRPQKGFERVTNEVVEYAQHLPLALVVLSPHLVRSTLTEWENLLKKWKKEKPHPRITEVLESSFIELDEVEQSLFLDISCFFIEHDKDKVINILDACDLYNESTDARIRLLNQKSLLEIKENKLWMHEMIRDMGRDIVHRESQNIGERSRLWGKDAIDVWKNGTGTDKVKVFDVNLSSDKEFQWTTEVLFKMHGLRILHIYNSHVALEYRHCGVQNLNFNNLACIRWTGFPFECIPNNFHMENLAVLELTNCPKLKQVWKKTNKHYPKLKVIIVRWLPIKRLLDFSFLPNLVKLIIGNCDNLVKVDKSIGDLSKLVELDLSHCKNLTNLPSSILCCRQVVRCQSLKRLAPLSNLKHLRTLDLSWCTKINKIEGLEGLESVKVMKLFCCLSLERLPPLSNLKHLRMLDLSRCKKLKEIEGLEGLESVEVMKLPYCESLERLAPNLSNLKHLRKLNLLGCSRLNQIGGLEGLESTETINLVGCNNLLISFARACYRSVISKNFGNQNICEIYSSADKKIWMSKISKLDNFVTKQHLATGEVVQVPNEQIQGVIIRIVYVPFSSFSGIPILRVVISNCVWNSIAECGDNISISVQNDPDCSGIQIGVHFYTLQEKSPDHLQVLEAEKLFRYHGRKREHGSTDHDAAQLNPSSANKRLRRSL</sequence>
<dbReference type="PROSITE" id="PS51450">
    <property type="entry name" value="LRR"/>
    <property type="match status" value="1"/>
</dbReference>
<accession>A0A9Q0GMM8</accession>
<evidence type="ECO:0000313" key="6">
    <source>
        <dbReference type="Proteomes" id="UP001141806"/>
    </source>
</evidence>
<dbReference type="InterPro" id="IPR044974">
    <property type="entry name" value="Disease_R_plants"/>
</dbReference>
<dbReference type="Gene3D" id="1.10.8.430">
    <property type="entry name" value="Helical domain of apoptotic protease-activating factors"/>
    <property type="match status" value="1"/>
</dbReference>
<reference evidence="5" key="1">
    <citation type="journal article" date="2023" name="Plant J.">
        <title>The genome of the king protea, Protea cynaroides.</title>
        <authorList>
            <person name="Chang J."/>
            <person name="Duong T.A."/>
            <person name="Schoeman C."/>
            <person name="Ma X."/>
            <person name="Roodt D."/>
            <person name="Barker N."/>
            <person name="Li Z."/>
            <person name="Van de Peer Y."/>
            <person name="Mizrachi E."/>
        </authorList>
    </citation>
    <scope>NUCLEOTIDE SEQUENCE</scope>
    <source>
        <tissue evidence="5">Young leaves</tissue>
    </source>
</reference>
<dbReference type="Gene3D" id="3.40.50.300">
    <property type="entry name" value="P-loop containing nucleotide triphosphate hydrolases"/>
    <property type="match status" value="1"/>
</dbReference>
<dbReference type="SUPFAM" id="SSF52058">
    <property type="entry name" value="L domain-like"/>
    <property type="match status" value="1"/>
</dbReference>
<protein>
    <recommendedName>
        <fullName evidence="7">NB-ARC domain-containing protein</fullName>
    </recommendedName>
</protein>
<dbReference type="InterPro" id="IPR027417">
    <property type="entry name" value="P-loop_NTPase"/>
</dbReference>
<evidence type="ECO:0008006" key="7">
    <source>
        <dbReference type="Google" id="ProtNLM"/>
    </source>
</evidence>
<evidence type="ECO:0000259" key="3">
    <source>
        <dbReference type="Pfam" id="PF00931"/>
    </source>
</evidence>
<evidence type="ECO:0000256" key="1">
    <source>
        <dbReference type="ARBA" id="ARBA00022614"/>
    </source>
</evidence>
<organism evidence="5 6">
    <name type="scientific">Protea cynaroides</name>
    <dbReference type="NCBI Taxonomy" id="273540"/>
    <lineage>
        <taxon>Eukaryota</taxon>
        <taxon>Viridiplantae</taxon>
        <taxon>Streptophyta</taxon>
        <taxon>Embryophyta</taxon>
        <taxon>Tracheophyta</taxon>
        <taxon>Spermatophyta</taxon>
        <taxon>Magnoliopsida</taxon>
        <taxon>Proteales</taxon>
        <taxon>Proteaceae</taxon>
        <taxon>Protea</taxon>
    </lineage>
</organism>
<dbReference type="AlphaFoldDB" id="A0A9Q0GMM8"/>
<comment type="caution">
    <text evidence="5">The sequence shown here is derived from an EMBL/GenBank/DDBJ whole genome shotgun (WGS) entry which is preliminary data.</text>
</comment>
<feature type="domain" description="Disease resistance protein Roq1-like winged-helix" evidence="4">
    <location>
        <begin position="331"/>
        <end position="403"/>
    </location>
</feature>
<keyword evidence="6" id="KW-1185">Reference proteome</keyword>
<dbReference type="PRINTS" id="PR00364">
    <property type="entry name" value="DISEASERSIST"/>
</dbReference>
<dbReference type="InterPro" id="IPR032675">
    <property type="entry name" value="LRR_dom_sf"/>
</dbReference>
<gene>
    <name evidence="5" type="ORF">NE237_002682</name>
</gene>
<dbReference type="OrthoDB" id="272161at2759"/>
<evidence type="ECO:0000259" key="4">
    <source>
        <dbReference type="Pfam" id="PF23282"/>
    </source>
</evidence>
<name>A0A9Q0GMM8_9MAGN</name>
<dbReference type="PANTHER" id="PTHR11017:SF544">
    <property type="entry name" value="ADP-RIBOSYL CYCLASE_CYCLIC ADP-RIBOSE HYDROLASE"/>
    <property type="match status" value="1"/>
</dbReference>
<dbReference type="SUPFAM" id="SSF52540">
    <property type="entry name" value="P-loop containing nucleoside triphosphate hydrolases"/>
    <property type="match status" value="1"/>
</dbReference>
<feature type="region of interest" description="Disordered" evidence="2">
    <location>
        <begin position="894"/>
        <end position="920"/>
    </location>
</feature>
<dbReference type="InterPro" id="IPR042197">
    <property type="entry name" value="Apaf_helical"/>
</dbReference>